<sequence>MHTFLLTQNFCRANTGTRSAQYIRLKDGSGGSLHIVCCNSPNKFWNINAGWTGFNARSIVAEKTPFGFDYRLCMR</sequence>
<dbReference type="EMBL" id="BABS01000097">
    <property type="protein sequence ID" value="GAA09515.1"/>
    <property type="molecule type" value="Genomic_DNA"/>
</dbReference>
<reference evidence="1 2" key="1">
    <citation type="journal article" date="2011" name="Biochem. Biophys. Res. Commun.">
        <title>Increased number of Arginine-based salt bridges contributes to the thermotolerance of thermotolerant acetic acid bacteria, Acetobacter tropicalis SKU1100.</title>
        <authorList>
            <person name="Matsutani M."/>
            <person name="Hirakawa H."/>
            <person name="Nishikura M."/>
            <person name="Soemphol W."/>
            <person name="Ali I.A.I."/>
            <person name="Yakushi T."/>
            <person name="Matsushita K."/>
        </authorList>
    </citation>
    <scope>NUCLEOTIDE SEQUENCE [LARGE SCALE GENOMIC DNA]</scope>
    <source>
        <strain evidence="1 2">NBRC 101654</strain>
    </source>
</reference>
<accession>F7VGM0</accession>
<name>F7VGM0_9PROT</name>
<evidence type="ECO:0000313" key="2">
    <source>
        <dbReference type="Proteomes" id="UP000004319"/>
    </source>
</evidence>
<dbReference type="Proteomes" id="UP000004319">
    <property type="component" value="Unassembled WGS sequence"/>
</dbReference>
<gene>
    <name evidence="1" type="ORF">ATPR_2519</name>
</gene>
<dbReference type="AlphaFoldDB" id="F7VGM0"/>
<comment type="caution">
    <text evidence="1">The sequence shown here is derived from an EMBL/GenBank/DDBJ whole genome shotgun (WGS) entry which is preliminary data.</text>
</comment>
<evidence type="ECO:0000313" key="1">
    <source>
        <dbReference type="EMBL" id="GAA09515.1"/>
    </source>
</evidence>
<organism evidence="1 2">
    <name type="scientific">Acetobacter tropicalis NBRC 101654</name>
    <dbReference type="NCBI Taxonomy" id="749388"/>
    <lineage>
        <taxon>Bacteria</taxon>
        <taxon>Pseudomonadati</taxon>
        <taxon>Pseudomonadota</taxon>
        <taxon>Alphaproteobacteria</taxon>
        <taxon>Acetobacterales</taxon>
        <taxon>Acetobacteraceae</taxon>
        <taxon>Acetobacter</taxon>
    </lineage>
</organism>
<protein>
    <submittedName>
        <fullName evidence="1">Uncharacterized protein</fullName>
    </submittedName>
</protein>
<proteinExistence type="predicted"/>